<dbReference type="EMBL" id="WOSW01000009">
    <property type="protein sequence ID" value="NHO32309.1"/>
    <property type="molecule type" value="Genomic_DNA"/>
</dbReference>
<feature type="domain" description="Rap1a immunity protein" evidence="2">
    <location>
        <begin position="43"/>
        <end position="124"/>
    </location>
</feature>
<comment type="caution">
    <text evidence="3">The sequence shown here is derived from an EMBL/GenBank/DDBJ whole genome shotgun (WGS) entry which is preliminary data.</text>
</comment>
<feature type="signal peptide" evidence="1">
    <location>
        <begin position="1"/>
        <end position="26"/>
    </location>
</feature>
<gene>
    <name evidence="3" type="ORF">GOB84_06980</name>
</gene>
<sequence>MRRLDLISVVSCMCVGLLVAAADANAQRVSPMKAGNFGRICSRPAGAQVCDAYISGVADAGALGKVNNRNEGDPKASAGFCIPQTESGVAMRGKVVSWLKAHQDVLDKPVGEGVFMALHDSYPCGAAIGSSK</sequence>
<keyword evidence="4" id="KW-1185">Reference proteome</keyword>
<organism evidence="3 4">
    <name type="scientific">Acetobacter fallax</name>
    <dbReference type="NCBI Taxonomy" id="1737473"/>
    <lineage>
        <taxon>Bacteria</taxon>
        <taxon>Pseudomonadati</taxon>
        <taxon>Pseudomonadota</taxon>
        <taxon>Alphaproteobacteria</taxon>
        <taxon>Acetobacterales</taxon>
        <taxon>Acetobacteraceae</taxon>
        <taxon>Acetobacter</taxon>
    </lineage>
</organism>
<feature type="chain" id="PRO_5046993395" description="Rap1a immunity protein domain-containing protein" evidence="1">
    <location>
        <begin position="27"/>
        <end position="132"/>
    </location>
</feature>
<dbReference type="Pfam" id="PF18602">
    <property type="entry name" value="Rap1a"/>
    <property type="match status" value="1"/>
</dbReference>
<proteinExistence type="predicted"/>
<evidence type="ECO:0000256" key="1">
    <source>
        <dbReference type="SAM" id="SignalP"/>
    </source>
</evidence>
<name>A0ABX0KA63_9PROT</name>
<keyword evidence="1" id="KW-0732">Signal</keyword>
<evidence type="ECO:0000259" key="2">
    <source>
        <dbReference type="Pfam" id="PF18602"/>
    </source>
</evidence>
<evidence type="ECO:0000313" key="3">
    <source>
        <dbReference type="EMBL" id="NHO32309.1"/>
    </source>
</evidence>
<reference evidence="3 4" key="1">
    <citation type="journal article" date="2020" name="Int. J. Syst. Evol. Microbiol.">
        <title>Novel acetic acid bacteria from cider fermentations: Acetobacter conturbans sp. nov. and Acetobacter fallax sp. nov.</title>
        <authorList>
            <person name="Sombolestani A.S."/>
            <person name="Cleenwerck I."/>
            <person name="Cnockaert M."/>
            <person name="Borremans W."/>
            <person name="Wieme A.D."/>
            <person name="De Vuyst L."/>
            <person name="Vandamme P."/>
        </authorList>
    </citation>
    <scope>NUCLEOTIDE SEQUENCE [LARGE SCALE GENOMIC DNA]</scope>
    <source>
        <strain evidence="3 4">LMG 1637</strain>
    </source>
</reference>
<dbReference type="Proteomes" id="UP000615326">
    <property type="component" value="Unassembled WGS sequence"/>
</dbReference>
<accession>A0ABX0KA63</accession>
<evidence type="ECO:0000313" key="4">
    <source>
        <dbReference type="Proteomes" id="UP000615326"/>
    </source>
</evidence>
<dbReference type="InterPro" id="IPR041238">
    <property type="entry name" value="Rap1a"/>
</dbReference>
<protein>
    <recommendedName>
        <fullName evidence="2">Rap1a immunity protein domain-containing protein</fullName>
    </recommendedName>
</protein>